<dbReference type="EMBL" id="BLLF01002295">
    <property type="protein sequence ID" value="GFH23531.1"/>
    <property type="molecule type" value="Genomic_DNA"/>
</dbReference>
<proteinExistence type="predicted"/>
<comment type="caution">
    <text evidence="1">The sequence shown here is derived from an EMBL/GenBank/DDBJ whole genome shotgun (WGS) entry which is preliminary data.</text>
</comment>
<keyword evidence="2" id="KW-1185">Reference proteome</keyword>
<organism evidence="1 2">
    <name type="scientific">Haematococcus lacustris</name>
    <name type="common">Green alga</name>
    <name type="synonym">Haematococcus pluvialis</name>
    <dbReference type="NCBI Taxonomy" id="44745"/>
    <lineage>
        <taxon>Eukaryota</taxon>
        <taxon>Viridiplantae</taxon>
        <taxon>Chlorophyta</taxon>
        <taxon>core chlorophytes</taxon>
        <taxon>Chlorophyceae</taxon>
        <taxon>CS clade</taxon>
        <taxon>Chlamydomonadales</taxon>
        <taxon>Haematococcaceae</taxon>
        <taxon>Haematococcus</taxon>
    </lineage>
</organism>
<evidence type="ECO:0000313" key="2">
    <source>
        <dbReference type="Proteomes" id="UP000485058"/>
    </source>
</evidence>
<evidence type="ECO:0000313" key="1">
    <source>
        <dbReference type="EMBL" id="GFH23531.1"/>
    </source>
</evidence>
<dbReference type="AlphaFoldDB" id="A0A699ZMZ2"/>
<name>A0A699ZMZ2_HAELA</name>
<accession>A0A699ZMZ2</accession>
<reference evidence="1 2" key="1">
    <citation type="submission" date="2020-02" db="EMBL/GenBank/DDBJ databases">
        <title>Draft genome sequence of Haematococcus lacustris strain NIES-144.</title>
        <authorList>
            <person name="Morimoto D."/>
            <person name="Nakagawa S."/>
            <person name="Yoshida T."/>
            <person name="Sawayama S."/>
        </authorList>
    </citation>
    <scope>NUCLEOTIDE SEQUENCE [LARGE SCALE GENOMIC DNA]</scope>
    <source>
        <strain evidence="1 2">NIES-144</strain>
    </source>
</reference>
<gene>
    <name evidence="1" type="ORF">HaLaN_21154</name>
</gene>
<protein>
    <submittedName>
        <fullName evidence="1">Uncharacterized protein</fullName>
    </submittedName>
</protein>
<dbReference type="Proteomes" id="UP000485058">
    <property type="component" value="Unassembled WGS sequence"/>
</dbReference>
<sequence>MSDAPNTELLPGEVAVFEQRSNAWLVDMFTALDEGHFANLVLGQLDNSLPDKDD</sequence>